<evidence type="ECO:0000313" key="3">
    <source>
        <dbReference type="EMBL" id="QPJ61435.1"/>
    </source>
</evidence>
<feature type="domain" description="T6SS Phospholipase effector Tle1-like catalytic" evidence="2">
    <location>
        <begin position="3"/>
        <end position="323"/>
    </location>
</feature>
<keyword evidence="1" id="KW-1133">Transmembrane helix</keyword>
<name>A0A7T0BUZ2_9BACT</name>
<dbReference type="PANTHER" id="PTHR33840">
    <property type="match status" value="1"/>
</dbReference>
<dbReference type="EMBL" id="CP048685">
    <property type="protein sequence ID" value="QPJ61435.1"/>
    <property type="molecule type" value="Genomic_DNA"/>
</dbReference>
<accession>A0A7T0BUZ2</accession>
<proteinExistence type="predicted"/>
<dbReference type="InterPro" id="IPR018712">
    <property type="entry name" value="Tle1-like_cat"/>
</dbReference>
<dbReference type="Pfam" id="PF09994">
    <property type="entry name" value="T6SS_Tle1-like_cat"/>
    <property type="match status" value="1"/>
</dbReference>
<feature type="transmembrane region" description="Helical" evidence="1">
    <location>
        <begin position="505"/>
        <end position="524"/>
    </location>
</feature>
<evidence type="ECO:0000259" key="2">
    <source>
        <dbReference type="Pfam" id="PF09994"/>
    </source>
</evidence>
<protein>
    <submittedName>
        <fullName evidence="3">DUF2235 domain-containing protein</fullName>
    </submittedName>
</protein>
<evidence type="ECO:0000256" key="1">
    <source>
        <dbReference type="SAM" id="Phobius"/>
    </source>
</evidence>
<sequence>MPKNIVICSDGTGNTANKNRGTNVFKIFEAVDLRARKFRPPQDKSKVIEKQITLYDDGVGSQSFIVFKVLGGAFGWGLKRNVKQLYTELARVYKNGDNLYFFGFSRGAFTIRTLIGFIAECGIPKKSVFKNRAELNQLVDNAYKHYQRNYRSLLSRIFFPDWLGNFLPKGLLKRLPGFIGNRLPFSDNYDLNFYYQTPPIKFVGVWDTVSAVGLPFKWATDMWNKYIYRFSFRNNNLYTGVEKACHALAIDDERQSFHPMLWNEDRTAYSNQVENGKTLYQKTEKDWENDWIEQVWFPGAHSNVGGGYPKQGMSLVSLHWMMKRAYHAGLKFFDKDWDYIRDHGNITDKLYKSRSGPAVYYRYLPRNIFKICKTYNVDCHIHESLRDRISLGSEGYAPGNLPPRFYLMGDEPGTHDKFFFSNKAFRDTDPEKESPLWTSLQPFIQLRRQGYYLFLLTTLTAIGIYINNLFAIAKIKLSGESNPDCLEYLKVAWEEFSTWDLAMSFFNNFLWVALLFAFGISLFTRLKMQGMRTKFWHQHRK</sequence>
<reference evidence="3 4" key="1">
    <citation type="submission" date="2020-02" db="EMBL/GenBank/DDBJ databases">
        <title>Genomic and physiological characterization of two novel Nitrospinaceae genera.</title>
        <authorList>
            <person name="Mueller A.J."/>
            <person name="Jung M.-Y."/>
            <person name="Strachan C.R."/>
            <person name="Herbold C.W."/>
            <person name="Kirkegaard R.H."/>
            <person name="Daims H."/>
        </authorList>
    </citation>
    <scope>NUCLEOTIDE SEQUENCE [LARGE SCALE GENOMIC DNA]</scope>
    <source>
        <strain evidence="3">EB</strain>
    </source>
</reference>
<dbReference type="Proteomes" id="UP000594688">
    <property type="component" value="Chromosome"/>
</dbReference>
<dbReference type="AlphaFoldDB" id="A0A7T0BUZ2"/>
<organism evidence="3 4">
    <name type="scientific">Candidatus Nitronauta litoralis</name>
    <dbReference type="NCBI Taxonomy" id="2705533"/>
    <lineage>
        <taxon>Bacteria</taxon>
        <taxon>Pseudomonadati</taxon>
        <taxon>Nitrospinota/Tectimicrobiota group</taxon>
        <taxon>Nitrospinota</taxon>
        <taxon>Nitrospinia</taxon>
        <taxon>Nitrospinales</taxon>
        <taxon>Nitrospinaceae</taxon>
        <taxon>Candidatus Nitronauta</taxon>
    </lineage>
</organism>
<gene>
    <name evidence="3" type="ORF">G3M70_05840</name>
</gene>
<keyword evidence="1" id="KW-0472">Membrane</keyword>
<dbReference type="KEGG" id="nli:G3M70_05840"/>
<evidence type="ECO:0000313" key="4">
    <source>
        <dbReference type="Proteomes" id="UP000594688"/>
    </source>
</evidence>
<feature type="transmembrane region" description="Helical" evidence="1">
    <location>
        <begin position="451"/>
        <end position="473"/>
    </location>
</feature>
<keyword evidence="1" id="KW-0812">Transmembrane</keyword>
<dbReference type="PANTHER" id="PTHR33840:SF1">
    <property type="entry name" value="TLE1 PHOSPHOLIPASE DOMAIN-CONTAINING PROTEIN"/>
    <property type="match status" value="1"/>
</dbReference>